<dbReference type="EMBL" id="BOPV01000001">
    <property type="protein sequence ID" value="GIL41675.1"/>
    <property type="molecule type" value="Genomic_DNA"/>
</dbReference>
<dbReference type="Gene3D" id="3.20.20.300">
    <property type="entry name" value="Glycoside hydrolase, family 3, N-terminal domain"/>
    <property type="match status" value="1"/>
</dbReference>
<keyword evidence="7" id="KW-1185">Reference proteome</keyword>
<feature type="domain" description="ExoP galactose-binding-like" evidence="5">
    <location>
        <begin position="673"/>
        <end position="824"/>
    </location>
</feature>
<dbReference type="PANTHER" id="PTHR30620">
    <property type="entry name" value="PERIPLASMIC BETA-GLUCOSIDASE-RELATED"/>
    <property type="match status" value="1"/>
</dbReference>
<feature type="chain" id="PRO_5035752324" evidence="2">
    <location>
        <begin position="20"/>
        <end position="836"/>
    </location>
</feature>
<dbReference type="SUPFAM" id="SSF52279">
    <property type="entry name" value="Beta-D-glucan exohydrolase, C-terminal domain"/>
    <property type="match status" value="1"/>
</dbReference>
<keyword evidence="2" id="KW-0732">Signal</keyword>
<proteinExistence type="predicted"/>
<gene>
    <name evidence="6" type="primary">celD_1</name>
    <name evidence="6" type="ORF">TMPK1_39120</name>
</gene>
<dbReference type="InterPro" id="IPR036881">
    <property type="entry name" value="Glyco_hydro_3_C_sf"/>
</dbReference>
<feature type="signal peptide" evidence="2">
    <location>
        <begin position="1"/>
        <end position="19"/>
    </location>
</feature>
<dbReference type="Gene3D" id="3.40.50.1700">
    <property type="entry name" value="Glycoside hydrolase family 3 C-terminal domain"/>
    <property type="match status" value="1"/>
</dbReference>
<evidence type="ECO:0000259" key="3">
    <source>
        <dbReference type="Pfam" id="PF00933"/>
    </source>
</evidence>
<dbReference type="SUPFAM" id="SSF51445">
    <property type="entry name" value="(Trans)glycosidases"/>
    <property type="match status" value="1"/>
</dbReference>
<keyword evidence="1" id="KW-0378">Hydrolase</keyword>
<name>A0A8S8XKJ3_9PROT</name>
<evidence type="ECO:0000256" key="2">
    <source>
        <dbReference type="SAM" id="SignalP"/>
    </source>
</evidence>
<dbReference type="InterPro" id="IPR051915">
    <property type="entry name" value="Cellulose_Degrad_GH3"/>
</dbReference>
<dbReference type="PRINTS" id="PR00133">
    <property type="entry name" value="GLHYDRLASE3"/>
</dbReference>
<dbReference type="Gene3D" id="2.60.120.430">
    <property type="entry name" value="Galactose-binding lectin"/>
    <property type="match status" value="1"/>
</dbReference>
<dbReference type="InterPro" id="IPR001764">
    <property type="entry name" value="Glyco_hydro_3_N"/>
</dbReference>
<dbReference type="InterPro" id="IPR017853">
    <property type="entry name" value="GH"/>
</dbReference>
<dbReference type="InterPro" id="IPR002772">
    <property type="entry name" value="Glyco_hydro_3_C"/>
</dbReference>
<evidence type="ECO:0000259" key="4">
    <source>
        <dbReference type="Pfam" id="PF01915"/>
    </source>
</evidence>
<dbReference type="Pfam" id="PF18559">
    <property type="entry name" value="Exop_C"/>
    <property type="match status" value="1"/>
</dbReference>
<comment type="caution">
    <text evidence="6">The sequence shown here is derived from an EMBL/GenBank/DDBJ whole genome shotgun (WGS) entry which is preliminary data.</text>
</comment>
<dbReference type="Proteomes" id="UP000681075">
    <property type="component" value="Unassembled WGS sequence"/>
</dbReference>
<reference evidence="6" key="1">
    <citation type="submission" date="2021-02" db="EMBL/GenBank/DDBJ databases">
        <title>Genome sequence of Rhodospirillales sp. strain TMPK1 isolated from soil.</title>
        <authorList>
            <person name="Nakai R."/>
            <person name="Kusada H."/>
            <person name="Tamaki H."/>
        </authorList>
    </citation>
    <scope>NUCLEOTIDE SEQUENCE</scope>
    <source>
        <strain evidence="6">TMPK1</strain>
    </source>
</reference>
<dbReference type="InterPro" id="IPR041443">
    <property type="entry name" value="Exop_C"/>
</dbReference>
<dbReference type="GO" id="GO:0008422">
    <property type="term" value="F:beta-glucosidase activity"/>
    <property type="evidence" value="ECO:0007669"/>
    <property type="project" value="TreeGrafter"/>
</dbReference>
<dbReference type="InterPro" id="IPR036962">
    <property type="entry name" value="Glyco_hydro_3_N_sf"/>
</dbReference>
<dbReference type="RefSeq" id="WP_420245265.1">
    <property type="nucleotide sequence ID" value="NZ_BOPV01000001.1"/>
</dbReference>
<dbReference type="AlphaFoldDB" id="A0A8S8XKJ3"/>
<evidence type="ECO:0000259" key="5">
    <source>
        <dbReference type="Pfam" id="PF18559"/>
    </source>
</evidence>
<sequence>MNASLRFALAAAGAALVFAAIPAISQVATPEKWPELPRQNLVSPAVAARITTMLSSMSLEEKVGQLIQADISTITPDDLRRYPLGSILAGGNSGPGDDDRAPALAWLAMADAFHRVSVEARPGHTPIPVLFGIDAVHGNNNVPGATIFPHNVGLGAAHDADLVRRVADATAEEVAVIGADWTFAPTLAVVRDIRWGRSYEGFGEEPSLIRSYAAAAIEGLQGRKNTPDFLSDGHVVATAKHFIGDGGTRNGRDQDDNLASEQELIDIHAAGYLPAIRAGALTVMVSYNSWHGVKMTANKALLTDVLKDRLGFDGVVVGDWNAQAQVPGCTRYSCPAAYNAGIDMLMAPDSWKQLFDNTLAQVRSGEIPIERIDDAVRRVLTVKFVSGVFERAVPSERSDAGRFDRLGTPVHRVLAREAVRKSLVLLKNDDNLLPLQPKANVLVAGDGADNIAKQSGGWTISWQGTGNSNADFPHGTSVYEGIRRAVEAGGGHAELSVDGTYKTKPDVAIVVFGEDPYAEYQGDRETLEYAPSDERELALMRSLQEQDIPVVAVFLSGRPLWVNRQLNAADAFVAAWLPGTEGGGVADLLVRAPDGNARYDFTGRLSFSWPRTAMPNGKHRGDVGYDPLFPVGYGLSSKQTVELAQLPEDPGVSQVAQLDRWSFFRRGRAAGSWSLFAGDKDGEERVTATRQSSAGKIVDVHAIDIAQQEDAKQVTWSGGGEGSIWIEGRAIDLSSQAQNGAVVAMRVKLDAPPTDRVKWDVTCGKSCGASIDVTDALRAAPPGEWTMLKVKLACFAGADLTKLERPMQLITSGKLTLTFTELKLDNDASGAICPGS</sequence>
<feature type="domain" description="Glycoside hydrolase family 3 N-terminal" evidence="3">
    <location>
        <begin position="59"/>
        <end position="382"/>
    </location>
</feature>
<feature type="domain" description="Glycoside hydrolase family 3 C-terminal" evidence="4">
    <location>
        <begin position="423"/>
        <end position="636"/>
    </location>
</feature>
<dbReference type="PANTHER" id="PTHR30620:SF77">
    <property type="entry name" value="LYSOSOMAL BETA GLUCOSIDASE-LIKE"/>
    <property type="match status" value="1"/>
</dbReference>
<dbReference type="Pfam" id="PF00933">
    <property type="entry name" value="Glyco_hydro_3"/>
    <property type="match status" value="1"/>
</dbReference>
<accession>A0A8S8XKJ3</accession>
<dbReference type="GO" id="GO:0009251">
    <property type="term" value="P:glucan catabolic process"/>
    <property type="evidence" value="ECO:0007669"/>
    <property type="project" value="TreeGrafter"/>
</dbReference>
<organism evidence="6 7">
    <name type="scientific">Roseiterribacter gracilis</name>
    <dbReference type="NCBI Taxonomy" id="2812848"/>
    <lineage>
        <taxon>Bacteria</taxon>
        <taxon>Pseudomonadati</taxon>
        <taxon>Pseudomonadota</taxon>
        <taxon>Alphaproteobacteria</taxon>
        <taxon>Rhodospirillales</taxon>
        <taxon>Roseiterribacteraceae</taxon>
        <taxon>Roseiterribacter</taxon>
    </lineage>
</organism>
<evidence type="ECO:0000313" key="7">
    <source>
        <dbReference type="Proteomes" id="UP000681075"/>
    </source>
</evidence>
<dbReference type="Pfam" id="PF01915">
    <property type="entry name" value="Glyco_hydro_3_C"/>
    <property type="match status" value="1"/>
</dbReference>
<evidence type="ECO:0000256" key="1">
    <source>
        <dbReference type="ARBA" id="ARBA00022801"/>
    </source>
</evidence>
<evidence type="ECO:0000313" key="6">
    <source>
        <dbReference type="EMBL" id="GIL41675.1"/>
    </source>
</evidence>
<protein>
    <submittedName>
        <fullName evidence="6">1,4-beta-D-glucan glucohydrolase</fullName>
    </submittedName>
</protein>